<organism evidence="2 3">
    <name type="scientific">Passalora fulva</name>
    <name type="common">Tomato leaf mold</name>
    <name type="synonym">Cladosporium fulvum</name>
    <dbReference type="NCBI Taxonomy" id="5499"/>
    <lineage>
        <taxon>Eukaryota</taxon>
        <taxon>Fungi</taxon>
        <taxon>Dikarya</taxon>
        <taxon>Ascomycota</taxon>
        <taxon>Pezizomycotina</taxon>
        <taxon>Dothideomycetes</taxon>
        <taxon>Dothideomycetidae</taxon>
        <taxon>Mycosphaerellales</taxon>
        <taxon>Mycosphaerellaceae</taxon>
        <taxon>Fulvia</taxon>
    </lineage>
</organism>
<evidence type="ECO:0000313" key="3">
    <source>
        <dbReference type="Proteomes" id="UP000756132"/>
    </source>
</evidence>
<protein>
    <submittedName>
        <fullName evidence="2">Uncharacterized protein</fullName>
    </submittedName>
</protein>
<dbReference type="RefSeq" id="XP_047760195.1">
    <property type="nucleotide sequence ID" value="XM_047904208.1"/>
</dbReference>
<keyword evidence="3" id="KW-1185">Reference proteome</keyword>
<feature type="compositionally biased region" description="Basic and acidic residues" evidence="1">
    <location>
        <begin position="142"/>
        <end position="154"/>
    </location>
</feature>
<dbReference type="Proteomes" id="UP000756132">
    <property type="component" value="Chromosome 4"/>
</dbReference>
<feature type="region of interest" description="Disordered" evidence="1">
    <location>
        <begin position="137"/>
        <end position="168"/>
    </location>
</feature>
<feature type="compositionally biased region" description="Pro residues" evidence="1">
    <location>
        <begin position="9"/>
        <end position="18"/>
    </location>
</feature>
<dbReference type="AlphaFoldDB" id="A0A9Q8LEC3"/>
<feature type="region of interest" description="Disordered" evidence="1">
    <location>
        <begin position="1"/>
        <end position="24"/>
    </location>
</feature>
<reference evidence="2" key="1">
    <citation type="submission" date="2021-12" db="EMBL/GenBank/DDBJ databases">
        <authorList>
            <person name="Zaccaron A."/>
            <person name="Stergiopoulos I."/>
        </authorList>
    </citation>
    <scope>NUCLEOTIDE SEQUENCE</scope>
    <source>
        <strain evidence="2">Race5_Kim</strain>
    </source>
</reference>
<accession>A0A9Q8LEC3</accession>
<proteinExistence type="predicted"/>
<dbReference type="EMBL" id="CP090166">
    <property type="protein sequence ID" value="UJO15829.1"/>
    <property type="molecule type" value="Genomic_DNA"/>
</dbReference>
<evidence type="ECO:0000256" key="1">
    <source>
        <dbReference type="SAM" id="MobiDB-lite"/>
    </source>
</evidence>
<dbReference type="KEGG" id="ffu:CLAFUR5_05060"/>
<dbReference type="GeneID" id="71984938"/>
<sequence>MDAHAVTPPLSPATPQPQQPHTMPPLLVRQTRDMLAGAAKERIQIMREWQLAKSVKAEDLATALEADLTANGETKAELEDLLILHSQQKLDPYDPRPSKIAAAYKMAGLDEVGEQWVGWRPPIEFWGDWDGPSVDWSGATVDWHKSGDRSKDEEQSVGPRGETPWYYY</sequence>
<reference evidence="2" key="2">
    <citation type="journal article" date="2022" name="Microb. Genom.">
        <title>A chromosome-scale genome assembly of the tomato pathogen Cladosporium fulvum reveals a compartmentalized genome architecture and the presence of a dispensable chromosome.</title>
        <authorList>
            <person name="Zaccaron A.Z."/>
            <person name="Chen L.H."/>
            <person name="Samaras A."/>
            <person name="Stergiopoulos I."/>
        </authorList>
    </citation>
    <scope>NUCLEOTIDE SEQUENCE</scope>
    <source>
        <strain evidence="2">Race5_Kim</strain>
    </source>
</reference>
<gene>
    <name evidence="2" type="ORF">CLAFUR5_05060</name>
</gene>
<evidence type="ECO:0000313" key="2">
    <source>
        <dbReference type="EMBL" id="UJO15829.1"/>
    </source>
</evidence>
<name>A0A9Q8LEC3_PASFU</name>